<dbReference type="EMBL" id="GGEC01053511">
    <property type="protein sequence ID" value="MBX33995.1"/>
    <property type="molecule type" value="Transcribed_RNA"/>
</dbReference>
<reference evidence="1" key="1">
    <citation type="submission" date="2018-02" db="EMBL/GenBank/DDBJ databases">
        <title>Rhizophora mucronata_Transcriptome.</title>
        <authorList>
            <person name="Meera S.P."/>
            <person name="Sreeshan A."/>
            <person name="Augustine A."/>
        </authorList>
    </citation>
    <scope>NUCLEOTIDE SEQUENCE</scope>
    <source>
        <tissue evidence="1">Leaf</tissue>
    </source>
</reference>
<dbReference type="AlphaFoldDB" id="A0A2P2MUU8"/>
<organism evidence="1">
    <name type="scientific">Rhizophora mucronata</name>
    <name type="common">Asiatic mangrove</name>
    <dbReference type="NCBI Taxonomy" id="61149"/>
    <lineage>
        <taxon>Eukaryota</taxon>
        <taxon>Viridiplantae</taxon>
        <taxon>Streptophyta</taxon>
        <taxon>Embryophyta</taxon>
        <taxon>Tracheophyta</taxon>
        <taxon>Spermatophyta</taxon>
        <taxon>Magnoliopsida</taxon>
        <taxon>eudicotyledons</taxon>
        <taxon>Gunneridae</taxon>
        <taxon>Pentapetalae</taxon>
        <taxon>rosids</taxon>
        <taxon>fabids</taxon>
        <taxon>Malpighiales</taxon>
        <taxon>Rhizophoraceae</taxon>
        <taxon>Rhizophora</taxon>
    </lineage>
</organism>
<accession>A0A2P2MUU8</accession>
<evidence type="ECO:0000313" key="1">
    <source>
        <dbReference type="EMBL" id="MBX33995.1"/>
    </source>
</evidence>
<sequence>MRRHQGLSFLIAQAILCIPPRIAELLLIGLQLLRGWRLLFRIHPRCIQFPQ</sequence>
<name>A0A2P2MUU8_RHIMU</name>
<protein>
    <submittedName>
        <fullName evidence="1">Fructose-2 6-bisphosphatase</fullName>
    </submittedName>
</protein>
<proteinExistence type="predicted"/>